<dbReference type="GO" id="GO:0098552">
    <property type="term" value="C:side of membrane"/>
    <property type="evidence" value="ECO:0007669"/>
    <property type="project" value="UniProtKB-KW"/>
</dbReference>
<reference evidence="11 12" key="1">
    <citation type="submission" date="2017-07" db="EMBL/GenBank/DDBJ databases">
        <authorList>
            <person name="Talla V."/>
            <person name="Backstrom N."/>
        </authorList>
    </citation>
    <scope>NUCLEOTIDE SEQUENCE [LARGE SCALE GENOMIC DNA]</scope>
</reference>
<sequence length="151" mass="16359">MAKVALIVPALLLAIFIKKSEGVRCWSCSTDLDPTNPECNDPFLPGQTLNPGYFRLENCDANAGATYPYLTSSKTACKKQKKIVNGQLVVSRGCTWKRQDDYSTTCPTTSNGPNEVTTFCETCDYDGCNGAGAITTTLAIFLVPLSVLLFK</sequence>
<organism evidence="11 12">
    <name type="scientific">Leptidea sinapis</name>
    <dbReference type="NCBI Taxonomy" id="189913"/>
    <lineage>
        <taxon>Eukaryota</taxon>
        <taxon>Metazoa</taxon>
        <taxon>Ecdysozoa</taxon>
        <taxon>Arthropoda</taxon>
        <taxon>Hexapoda</taxon>
        <taxon>Insecta</taxon>
        <taxon>Pterygota</taxon>
        <taxon>Neoptera</taxon>
        <taxon>Endopterygota</taxon>
        <taxon>Lepidoptera</taxon>
        <taxon>Glossata</taxon>
        <taxon>Ditrysia</taxon>
        <taxon>Papilionoidea</taxon>
        <taxon>Pieridae</taxon>
        <taxon>Dismorphiinae</taxon>
        <taxon>Leptidea</taxon>
    </lineage>
</organism>
<evidence type="ECO:0000313" key="12">
    <source>
        <dbReference type="Proteomes" id="UP000324832"/>
    </source>
</evidence>
<keyword evidence="3 9" id="KW-0812">Transmembrane</keyword>
<feature type="signal peptide" evidence="10">
    <location>
        <begin position="1"/>
        <end position="22"/>
    </location>
</feature>
<dbReference type="Proteomes" id="UP000324832">
    <property type="component" value="Unassembled WGS sequence"/>
</dbReference>
<feature type="transmembrane region" description="Helical" evidence="9">
    <location>
        <begin position="130"/>
        <end position="150"/>
    </location>
</feature>
<evidence type="ECO:0000256" key="9">
    <source>
        <dbReference type="SAM" id="Phobius"/>
    </source>
</evidence>
<evidence type="ECO:0000256" key="6">
    <source>
        <dbReference type="ARBA" id="ARBA00023136"/>
    </source>
</evidence>
<keyword evidence="7" id="KW-0325">Glycoprotein</keyword>
<accession>A0A5E4PZA4</accession>
<comment type="subcellular location">
    <subcellularLocation>
        <location evidence="1">Membrane</location>
        <topology evidence="1">Lipid-anchor</topology>
        <topology evidence="1">GPI-anchor</topology>
    </subcellularLocation>
</comment>
<dbReference type="CDD" id="cd23593">
    <property type="entry name" value="TFP_LU_ECD_Twit"/>
    <property type="match status" value="1"/>
</dbReference>
<dbReference type="GO" id="GO:0032222">
    <property type="term" value="P:regulation of synaptic transmission, cholinergic"/>
    <property type="evidence" value="ECO:0007669"/>
    <property type="project" value="InterPro"/>
</dbReference>
<evidence type="ECO:0000256" key="2">
    <source>
        <dbReference type="ARBA" id="ARBA00022622"/>
    </source>
</evidence>
<evidence type="ECO:0000256" key="5">
    <source>
        <dbReference type="ARBA" id="ARBA00022989"/>
    </source>
</evidence>
<evidence type="ECO:0000256" key="1">
    <source>
        <dbReference type="ARBA" id="ARBA00004589"/>
    </source>
</evidence>
<dbReference type="PANTHER" id="PTHR33562">
    <property type="entry name" value="ATILLA, ISOFORM B-RELATED-RELATED"/>
    <property type="match status" value="1"/>
</dbReference>
<evidence type="ECO:0000256" key="10">
    <source>
        <dbReference type="SAM" id="SignalP"/>
    </source>
</evidence>
<keyword evidence="12" id="KW-1185">Reference proteome</keyword>
<protein>
    <submittedName>
        <fullName evidence="11">Uncharacterized protein</fullName>
    </submittedName>
</protein>
<evidence type="ECO:0000256" key="7">
    <source>
        <dbReference type="ARBA" id="ARBA00023180"/>
    </source>
</evidence>
<dbReference type="EMBL" id="FZQP02000781">
    <property type="protein sequence ID" value="VVC90377.1"/>
    <property type="molecule type" value="Genomic_DNA"/>
</dbReference>
<evidence type="ECO:0000256" key="3">
    <source>
        <dbReference type="ARBA" id="ARBA00022692"/>
    </source>
</evidence>
<dbReference type="AlphaFoldDB" id="A0A5E4PZA4"/>
<dbReference type="InterPro" id="IPR031424">
    <property type="entry name" value="QVR-like"/>
</dbReference>
<dbReference type="GO" id="GO:0030431">
    <property type="term" value="P:sleep"/>
    <property type="evidence" value="ECO:0007669"/>
    <property type="project" value="InterPro"/>
</dbReference>
<keyword evidence="5 9" id="KW-1133">Transmembrane helix</keyword>
<feature type="chain" id="PRO_5022914332" evidence="10">
    <location>
        <begin position="23"/>
        <end position="151"/>
    </location>
</feature>
<dbReference type="PANTHER" id="PTHR33562:SF2">
    <property type="entry name" value="PROTEIN QUIVER"/>
    <property type="match status" value="1"/>
</dbReference>
<name>A0A5E4PZA4_9NEOP</name>
<dbReference type="InterPro" id="IPR050975">
    <property type="entry name" value="Sleep_regulator"/>
</dbReference>
<evidence type="ECO:0000256" key="4">
    <source>
        <dbReference type="ARBA" id="ARBA00022729"/>
    </source>
</evidence>
<dbReference type="Pfam" id="PF17064">
    <property type="entry name" value="QVR"/>
    <property type="match status" value="1"/>
</dbReference>
<keyword evidence="8" id="KW-0449">Lipoprotein</keyword>
<evidence type="ECO:0000256" key="8">
    <source>
        <dbReference type="ARBA" id="ARBA00023288"/>
    </source>
</evidence>
<gene>
    <name evidence="11" type="ORF">LSINAPIS_LOCUS3298</name>
</gene>
<keyword evidence="4 10" id="KW-0732">Signal</keyword>
<keyword evidence="2" id="KW-0336">GPI-anchor</keyword>
<keyword evidence="6 9" id="KW-0472">Membrane</keyword>
<evidence type="ECO:0000313" key="11">
    <source>
        <dbReference type="EMBL" id="VVC90377.1"/>
    </source>
</evidence>
<proteinExistence type="predicted"/>